<keyword evidence="1" id="KW-0560">Oxidoreductase</keyword>
<evidence type="ECO:0000313" key="4">
    <source>
        <dbReference type="Proteomes" id="UP000298252"/>
    </source>
</evidence>
<feature type="domain" description="Pyrroline-5-carboxylate reductase catalytic N-terminal" evidence="2">
    <location>
        <begin position="27"/>
        <end position="115"/>
    </location>
</feature>
<name>A0ABY2I1T6_9MICO</name>
<dbReference type="EMBL" id="SOFD01000035">
    <property type="protein sequence ID" value="TFB74432.1"/>
    <property type="molecule type" value="Genomic_DNA"/>
</dbReference>
<keyword evidence="4" id="KW-1185">Reference proteome</keyword>
<evidence type="ECO:0000313" key="3">
    <source>
        <dbReference type="EMBL" id="TFB74432.1"/>
    </source>
</evidence>
<reference evidence="3 4" key="1">
    <citation type="submission" date="2019-03" db="EMBL/GenBank/DDBJ databases">
        <title>Genomics of glacier-inhabiting Cryobacterium strains.</title>
        <authorList>
            <person name="Liu Q."/>
            <person name="Xin Y.-H."/>
        </authorList>
    </citation>
    <scope>NUCLEOTIDE SEQUENCE [LARGE SCALE GENOMIC DNA]</scope>
    <source>
        <strain evidence="3 4">Hh8</strain>
    </source>
</reference>
<protein>
    <submittedName>
        <fullName evidence="3">NADP oxidoreductase</fullName>
    </submittedName>
</protein>
<dbReference type="InterPro" id="IPR028939">
    <property type="entry name" value="P5C_Rdtase_cat_N"/>
</dbReference>
<dbReference type="Gene3D" id="3.40.50.720">
    <property type="entry name" value="NAD(P)-binding Rossmann-like Domain"/>
    <property type="match status" value="1"/>
</dbReference>
<dbReference type="Pfam" id="PF03807">
    <property type="entry name" value="F420_oxidored"/>
    <property type="match status" value="1"/>
</dbReference>
<sequence>MICRASYFDGSSALSGQHVLSSHHDTTIGILGAGRVGTALARQAVKAGYRVLIATAKPAAENALLVDIVTPGAVAVESSQAAASDLVVLAIPLHKFRTLHPSELAGRIVIDAMNYWAPVDGVFDDFESDPRTSSEVVEEFLRHARVVKSLNHIGYHELEEDDEAAGVPTRRALALAGDDADAKAFVSSFIDRLGYDAVDAGPLSAGRAFQPATEIFTGSHTANQLRALIQKNRPLADAA</sequence>
<dbReference type="PANTHER" id="PTHR14239">
    <property type="entry name" value="DUDULIN-RELATED"/>
    <property type="match status" value="1"/>
</dbReference>
<proteinExistence type="predicted"/>
<evidence type="ECO:0000259" key="2">
    <source>
        <dbReference type="Pfam" id="PF03807"/>
    </source>
</evidence>
<gene>
    <name evidence="3" type="ORF">E3O21_13690</name>
</gene>
<comment type="caution">
    <text evidence="3">The sequence shown here is derived from an EMBL/GenBank/DDBJ whole genome shotgun (WGS) entry which is preliminary data.</text>
</comment>
<evidence type="ECO:0000256" key="1">
    <source>
        <dbReference type="ARBA" id="ARBA00023002"/>
    </source>
</evidence>
<dbReference type="SUPFAM" id="SSF51735">
    <property type="entry name" value="NAD(P)-binding Rossmann-fold domains"/>
    <property type="match status" value="1"/>
</dbReference>
<dbReference type="InterPro" id="IPR051267">
    <property type="entry name" value="STEAP_metalloreductase"/>
</dbReference>
<dbReference type="Proteomes" id="UP000298252">
    <property type="component" value="Unassembled WGS sequence"/>
</dbReference>
<organism evidence="3 4">
    <name type="scientific">Cryobacterium flavum</name>
    <dbReference type="NCBI Taxonomy" id="1424659"/>
    <lineage>
        <taxon>Bacteria</taxon>
        <taxon>Bacillati</taxon>
        <taxon>Actinomycetota</taxon>
        <taxon>Actinomycetes</taxon>
        <taxon>Micrococcales</taxon>
        <taxon>Microbacteriaceae</taxon>
        <taxon>Cryobacterium</taxon>
    </lineage>
</organism>
<dbReference type="InterPro" id="IPR036291">
    <property type="entry name" value="NAD(P)-bd_dom_sf"/>
</dbReference>
<accession>A0ABY2I1T6</accession>